<dbReference type="Proteomes" id="UP000011083">
    <property type="component" value="Unassembled WGS sequence"/>
</dbReference>
<dbReference type="Pfam" id="PF00069">
    <property type="entry name" value="Pkinase"/>
    <property type="match status" value="1"/>
</dbReference>
<evidence type="ECO:0000259" key="7">
    <source>
        <dbReference type="PROSITE" id="PS50011"/>
    </source>
</evidence>
<dbReference type="PROSITE" id="PS00108">
    <property type="entry name" value="PROTEIN_KINASE_ST"/>
    <property type="match status" value="1"/>
</dbReference>
<name>L8H0B0_ACACF</name>
<feature type="compositionally biased region" description="Low complexity" evidence="6">
    <location>
        <begin position="672"/>
        <end position="702"/>
    </location>
</feature>
<keyword evidence="3 8" id="KW-0418">Kinase</keyword>
<dbReference type="RefSeq" id="XP_004340679.1">
    <property type="nucleotide sequence ID" value="XM_004340631.1"/>
</dbReference>
<dbReference type="GO" id="GO:0004674">
    <property type="term" value="F:protein serine/threonine kinase activity"/>
    <property type="evidence" value="ECO:0007669"/>
    <property type="project" value="InterPro"/>
</dbReference>
<dbReference type="GO" id="GO:0010506">
    <property type="term" value="P:regulation of autophagy"/>
    <property type="evidence" value="ECO:0007669"/>
    <property type="project" value="InterPro"/>
</dbReference>
<feature type="compositionally biased region" description="Basic residues" evidence="6">
    <location>
        <begin position="624"/>
        <end position="633"/>
    </location>
</feature>
<dbReference type="GO" id="GO:0000407">
    <property type="term" value="C:phagophore assembly site"/>
    <property type="evidence" value="ECO:0007669"/>
    <property type="project" value="TreeGrafter"/>
</dbReference>
<evidence type="ECO:0000256" key="6">
    <source>
        <dbReference type="SAM" id="MobiDB-lite"/>
    </source>
</evidence>
<gene>
    <name evidence="8" type="ORF">ACA1_298800</name>
</gene>
<protein>
    <submittedName>
        <fullName evidence="8">Protein kinase domain containing protein</fullName>
    </submittedName>
</protein>
<feature type="binding site" evidence="5">
    <location>
        <position position="252"/>
    </location>
    <ligand>
        <name>ATP</name>
        <dbReference type="ChEBI" id="CHEBI:30616"/>
    </ligand>
</feature>
<evidence type="ECO:0000256" key="4">
    <source>
        <dbReference type="ARBA" id="ARBA00022840"/>
    </source>
</evidence>
<feature type="compositionally biased region" description="Acidic residues" evidence="6">
    <location>
        <begin position="44"/>
        <end position="54"/>
    </location>
</feature>
<dbReference type="InterPro" id="IPR011009">
    <property type="entry name" value="Kinase-like_dom_sf"/>
</dbReference>
<dbReference type="KEGG" id="acan:ACA1_298800"/>
<dbReference type="PANTHER" id="PTHR24348:SF22">
    <property type="entry name" value="NON-SPECIFIC SERINE_THREONINE PROTEIN KINASE"/>
    <property type="match status" value="1"/>
</dbReference>
<dbReference type="GO" id="GO:0005776">
    <property type="term" value="C:autophagosome"/>
    <property type="evidence" value="ECO:0007669"/>
    <property type="project" value="TreeGrafter"/>
</dbReference>
<dbReference type="Gene3D" id="1.10.510.10">
    <property type="entry name" value="Transferase(Phosphotransferase) domain 1"/>
    <property type="match status" value="1"/>
</dbReference>
<evidence type="ECO:0000256" key="2">
    <source>
        <dbReference type="ARBA" id="ARBA00022741"/>
    </source>
</evidence>
<feature type="region of interest" description="Disordered" evidence="6">
    <location>
        <begin position="760"/>
        <end position="787"/>
    </location>
</feature>
<dbReference type="SMART" id="SM00220">
    <property type="entry name" value="S_TKc"/>
    <property type="match status" value="1"/>
</dbReference>
<dbReference type="GO" id="GO:0016020">
    <property type="term" value="C:membrane"/>
    <property type="evidence" value="ECO:0007669"/>
    <property type="project" value="TreeGrafter"/>
</dbReference>
<dbReference type="SUPFAM" id="SSF56112">
    <property type="entry name" value="Protein kinase-like (PK-like)"/>
    <property type="match status" value="1"/>
</dbReference>
<evidence type="ECO:0000256" key="3">
    <source>
        <dbReference type="ARBA" id="ARBA00022777"/>
    </source>
</evidence>
<dbReference type="EMBL" id="KB007949">
    <property type="protein sequence ID" value="ELR18637.1"/>
    <property type="molecule type" value="Genomic_DNA"/>
</dbReference>
<dbReference type="InterPro" id="IPR045269">
    <property type="entry name" value="Atg1-like"/>
</dbReference>
<dbReference type="VEuPathDB" id="AmoebaDB:ACA1_298800"/>
<dbReference type="PANTHER" id="PTHR24348">
    <property type="entry name" value="SERINE/THREONINE-PROTEIN KINASE UNC-51-RELATED"/>
    <property type="match status" value="1"/>
</dbReference>
<sequence length="787" mass="87444">MNLVSSSSSLTTSSLSSRDMSSRSGGSGGDPDEKFLANLRERLQEDEEELDEEQEEEVLDTLLEIIGEKREGSASAKAAIEWCVINSPHPRLIRERGLVGSLVLLGEGMKGGKRGGLGQRLAVELDKGQRPRGEVLRAIVGVANLLPHLRSSFVGTFVHGLVNRLLLHLNPANAEAAMAVLKHLIVASPENISSLVRQVDLGRATSRGEPPAGVNMRFVGDHFCTGIKLGKGMFGTVFLGYHVKSARRVAIKVFDWETLTKAGKRPERKAEKQLRREIELMREAHHPNIVQLLDVVLTHPESTEWLRPRSWAELISLIKTHAHSIHLILEYVPGGDMRDYLRKKGRLSEKEARYWLRQLASGMKFMKDKGILHRDLKPDNLLLTAQDENGVLKVADFGLGRFLHAGEVAETGGVGTPLYMAPEILQWQPHTAKADLWSVGVLVYKMLTDDFPFPASNPRQLLDRILTESLCFPADLELSDEMKDLLSGLLQRDESLRISWNEFFMHPCVNLMNEVWGSDAGQQSSLSASYSELLRELEVREREVDHLRMSLSAAEKTYNELLNQLREKDAVIDTLRRNEFSYQEEIERLRETLSKEAESMELLLRDKEAALQQTTAKDRERKKEVHRLKKKLRQREALDGDRMSSLLVQGAKADSPVSSPPTPLSSGGGLSAAGAGASSSSSSSASSPLSLSSPSPSSSSSAKKTEKELHALKENLKKKEKEERRSFDKINKLKKERDEFAAERAALQVECERLAGQLEVSGGSRTSPHVVGTTIAPPSNRSRKTSK</sequence>
<proteinExistence type="predicted"/>
<dbReference type="InterPro" id="IPR000719">
    <property type="entry name" value="Prot_kinase_dom"/>
</dbReference>
<reference evidence="8 9" key="1">
    <citation type="journal article" date="2013" name="Genome Biol.">
        <title>Genome of Acanthamoeba castellanii highlights extensive lateral gene transfer and early evolution of tyrosine kinase signaling.</title>
        <authorList>
            <person name="Clarke M."/>
            <person name="Lohan A.J."/>
            <person name="Liu B."/>
            <person name="Lagkouvardos I."/>
            <person name="Roy S."/>
            <person name="Zafar N."/>
            <person name="Bertelli C."/>
            <person name="Schilde C."/>
            <person name="Kianianmomeni A."/>
            <person name="Burglin T.R."/>
            <person name="Frech C."/>
            <person name="Turcotte B."/>
            <person name="Kopec K.O."/>
            <person name="Synnott J.M."/>
            <person name="Choo C."/>
            <person name="Paponov I."/>
            <person name="Finkler A."/>
            <person name="Soon Heng Tan C."/>
            <person name="Hutchins A.P."/>
            <person name="Weinmeier T."/>
            <person name="Rattei T."/>
            <person name="Chu J.S."/>
            <person name="Gimenez G."/>
            <person name="Irimia M."/>
            <person name="Rigden D.J."/>
            <person name="Fitzpatrick D.A."/>
            <person name="Lorenzo-Morales J."/>
            <person name="Bateman A."/>
            <person name="Chiu C.H."/>
            <person name="Tang P."/>
            <person name="Hegemann P."/>
            <person name="Fromm H."/>
            <person name="Raoult D."/>
            <person name="Greub G."/>
            <person name="Miranda-Saavedra D."/>
            <person name="Chen N."/>
            <person name="Nash P."/>
            <person name="Ginger M.L."/>
            <person name="Horn M."/>
            <person name="Schaap P."/>
            <person name="Caler L."/>
            <person name="Loftus B."/>
        </authorList>
    </citation>
    <scope>NUCLEOTIDE SEQUENCE [LARGE SCALE GENOMIC DNA]</scope>
    <source>
        <strain evidence="8 9">Neff</strain>
    </source>
</reference>
<keyword evidence="9" id="KW-1185">Reference proteome</keyword>
<accession>L8H0B0</accession>
<feature type="compositionally biased region" description="Basic and acidic residues" evidence="6">
    <location>
        <begin position="31"/>
        <end position="43"/>
    </location>
</feature>
<keyword evidence="1" id="KW-0808">Transferase</keyword>
<keyword evidence="2 5" id="KW-0547">Nucleotide-binding</keyword>
<evidence type="ECO:0000256" key="5">
    <source>
        <dbReference type="PROSITE-ProRule" id="PRU10141"/>
    </source>
</evidence>
<feature type="domain" description="Protein kinase" evidence="7">
    <location>
        <begin position="223"/>
        <end position="509"/>
    </location>
</feature>
<dbReference type="GO" id="GO:0005829">
    <property type="term" value="C:cytosol"/>
    <property type="evidence" value="ECO:0007669"/>
    <property type="project" value="TreeGrafter"/>
</dbReference>
<dbReference type="PROSITE" id="PS00107">
    <property type="entry name" value="PROTEIN_KINASE_ATP"/>
    <property type="match status" value="1"/>
</dbReference>
<dbReference type="InterPro" id="IPR017441">
    <property type="entry name" value="Protein_kinase_ATP_BS"/>
</dbReference>
<dbReference type="OMA" id="WSSACEY"/>
<dbReference type="OrthoDB" id="346907at2759"/>
<feature type="compositionally biased region" description="Basic and acidic residues" evidence="6">
    <location>
        <begin position="703"/>
        <end position="736"/>
    </location>
</feature>
<dbReference type="InterPro" id="IPR008271">
    <property type="entry name" value="Ser/Thr_kinase_AS"/>
</dbReference>
<evidence type="ECO:0000313" key="8">
    <source>
        <dbReference type="EMBL" id="ELR18637.1"/>
    </source>
</evidence>
<feature type="region of interest" description="Disordered" evidence="6">
    <location>
        <begin position="1"/>
        <end position="54"/>
    </location>
</feature>
<dbReference type="AlphaFoldDB" id="L8H0B0"/>
<dbReference type="GO" id="GO:0000045">
    <property type="term" value="P:autophagosome assembly"/>
    <property type="evidence" value="ECO:0007669"/>
    <property type="project" value="TreeGrafter"/>
</dbReference>
<dbReference type="STRING" id="1257118.L8H0B0"/>
<dbReference type="GO" id="GO:0005524">
    <property type="term" value="F:ATP binding"/>
    <property type="evidence" value="ECO:0007669"/>
    <property type="project" value="UniProtKB-UniRule"/>
</dbReference>
<evidence type="ECO:0000256" key="1">
    <source>
        <dbReference type="ARBA" id="ARBA00022679"/>
    </source>
</evidence>
<dbReference type="GeneID" id="14919429"/>
<dbReference type="PROSITE" id="PS50011">
    <property type="entry name" value="PROTEIN_KINASE_DOM"/>
    <property type="match status" value="1"/>
</dbReference>
<feature type="region of interest" description="Disordered" evidence="6">
    <location>
        <begin position="612"/>
        <end position="736"/>
    </location>
</feature>
<organism evidence="8 9">
    <name type="scientific">Acanthamoeba castellanii (strain ATCC 30010 / Neff)</name>
    <dbReference type="NCBI Taxonomy" id="1257118"/>
    <lineage>
        <taxon>Eukaryota</taxon>
        <taxon>Amoebozoa</taxon>
        <taxon>Discosea</taxon>
        <taxon>Longamoebia</taxon>
        <taxon>Centramoebida</taxon>
        <taxon>Acanthamoebidae</taxon>
        <taxon>Acanthamoeba</taxon>
    </lineage>
</organism>
<evidence type="ECO:0000313" key="9">
    <source>
        <dbReference type="Proteomes" id="UP000011083"/>
    </source>
</evidence>
<feature type="compositionally biased region" description="Low complexity" evidence="6">
    <location>
        <begin position="1"/>
        <end position="24"/>
    </location>
</feature>
<keyword evidence="4 5" id="KW-0067">ATP-binding</keyword>